<proteinExistence type="predicted"/>
<dbReference type="PANTHER" id="PTHR47958">
    <property type="entry name" value="ATP-DEPENDENT RNA HELICASE DBP3"/>
    <property type="match status" value="1"/>
</dbReference>
<evidence type="ECO:0000259" key="3">
    <source>
        <dbReference type="PROSITE" id="PS51192"/>
    </source>
</evidence>
<keyword evidence="2" id="KW-0347">Helicase</keyword>
<dbReference type="Pfam" id="PF00270">
    <property type="entry name" value="DEAD"/>
    <property type="match status" value="2"/>
</dbReference>
<feature type="domain" description="Helicase ATP-binding" evidence="3">
    <location>
        <begin position="27"/>
        <end position="232"/>
    </location>
</feature>
<evidence type="ECO:0000256" key="2">
    <source>
        <dbReference type="ARBA" id="ARBA00022806"/>
    </source>
</evidence>
<dbReference type="Proteomes" id="UP000271889">
    <property type="component" value="Unassembled WGS sequence"/>
</dbReference>
<keyword evidence="5" id="KW-1185">Reference proteome</keyword>
<dbReference type="GO" id="GO:0004386">
    <property type="term" value="F:helicase activity"/>
    <property type="evidence" value="ECO:0007669"/>
    <property type="project" value="UniProtKB-KW"/>
</dbReference>
<keyword evidence="2" id="KW-0547">Nucleotide-binding</keyword>
<dbReference type="InterPro" id="IPR011545">
    <property type="entry name" value="DEAD/DEAH_box_helicase_dom"/>
</dbReference>
<keyword evidence="1" id="KW-0378">Hydrolase</keyword>
<dbReference type="GO" id="GO:0003676">
    <property type="term" value="F:nucleic acid binding"/>
    <property type="evidence" value="ECO:0007669"/>
    <property type="project" value="InterPro"/>
</dbReference>
<dbReference type="InterPro" id="IPR027417">
    <property type="entry name" value="P-loop_NTPase"/>
</dbReference>
<keyword evidence="2" id="KW-0067">ATP-binding</keyword>
<dbReference type="Gene3D" id="3.40.50.300">
    <property type="entry name" value="P-loop containing nucleotide triphosphate hydrolases"/>
    <property type="match status" value="2"/>
</dbReference>
<evidence type="ECO:0000313" key="4">
    <source>
        <dbReference type="EMBL" id="VDN29249.1"/>
    </source>
</evidence>
<evidence type="ECO:0000256" key="1">
    <source>
        <dbReference type="ARBA" id="ARBA00022801"/>
    </source>
</evidence>
<gene>
    <name evidence="4" type="ORF">CGOC_LOCUS11203</name>
</gene>
<dbReference type="EMBL" id="UYRV01115031">
    <property type="protein sequence ID" value="VDN29249.1"/>
    <property type="molecule type" value="Genomic_DNA"/>
</dbReference>
<accession>A0A3P7QFN0</accession>
<dbReference type="GO" id="GO:0016787">
    <property type="term" value="F:hydrolase activity"/>
    <property type="evidence" value="ECO:0007669"/>
    <property type="project" value="UniProtKB-KW"/>
</dbReference>
<dbReference type="PROSITE" id="PS00039">
    <property type="entry name" value="DEAD_ATP_HELICASE"/>
    <property type="match status" value="1"/>
</dbReference>
<dbReference type="SMART" id="SM00487">
    <property type="entry name" value="DEXDc"/>
    <property type="match status" value="1"/>
</dbReference>
<dbReference type="AlphaFoldDB" id="A0A3P7QFN0"/>
<evidence type="ECO:0000313" key="5">
    <source>
        <dbReference type="Proteomes" id="UP000271889"/>
    </source>
</evidence>
<dbReference type="InterPro" id="IPR000629">
    <property type="entry name" value="RNA-helicase_DEAD-box_CS"/>
</dbReference>
<dbReference type="InterPro" id="IPR014001">
    <property type="entry name" value="Helicase_ATP-bd"/>
</dbReference>
<dbReference type="GO" id="GO:0005524">
    <property type="term" value="F:ATP binding"/>
    <property type="evidence" value="ECO:0007669"/>
    <property type="project" value="InterPro"/>
</dbReference>
<dbReference type="PROSITE" id="PS51192">
    <property type="entry name" value="HELICASE_ATP_BIND_1"/>
    <property type="match status" value="1"/>
</dbReference>
<dbReference type="SUPFAM" id="SSF52540">
    <property type="entry name" value="P-loop containing nucleoside triphosphate hydrolases"/>
    <property type="match status" value="2"/>
</dbReference>
<name>A0A3P7QFN0_CYLGO</name>
<dbReference type="OrthoDB" id="196131at2759"/>
<organism evidence="4 5">
    <name type="scientific">Cylicostephanus goldi</name>
    <name type="common">Nematode worm</name>
    <dbReference type="NCBI Taxonomy" id="71465"/>
    <lineage>
        <taxon>Eukaryota</taxon>
        <taxon>Metazoa</taxon>
        <taxon>Ecdysozoa</taxon>
        <taxon>Nematoda</taxon>
        <taxon>Chromadorea</taxon>
        <taxon>Rhabditida</taxon>
        <taxon>Rhabditina</taxon>
        <taxon>Rhabditomorpha</taxon>
        <taxon>Strongyloidea</taxon>
        <taxon>Strongylidae</taxon>
        <taxon>Cylicostephanus</taxon>
    </lineage>
</organism>
<reference evidence="4 5" key="1">
    <citation type="submission" date="2018-11" db="EMBL/GenBank/DDBJ databases">
        <authorList>
            <consortium name="Pathogen Informatics"/>
        </authorList>
    </citation>
    <scope>NUCLEOTIDE SEQUENCE [LARGE SCALE GENOMIC DNA]</scope>
</reference>
<sequence>MKFPKPILLALKDKDIYIPTAIQMQGIPVALSGRDMIGIASTGSGKTITFALPMIMFCLEQEYVLPFERGEGPYALIIVPSRELARQIYDVIMEILQWLEKDHKMPKIRAGLCIGGEPIREQAQVFKEGVHICVATPGRLSDMLTKKIFNLEATGLCIGGEPIREQAQVFKEGVHICVATPGRLSDMLTKKIFNLEICRYLVLDEADRMLDMGFEDELKSIFAFFKVSRLLFRNGRLTV</sequence>
<protein>
    <recommendedName>
        <fullName evidence="3">Helicase ATP-binding domain-containing protein</fullName>
    </recommendedName>
</protein>